<dbReference type="RefSeq" id="WP_267565257.1">
    <property type="nucleotide sequence ID" value="NZ_JAPNTZ010000008.1"/>
</dbReference>
<evidence type="ECO:0000256" key="1">
    <source>
        <dbReference type="ARBA" id="ARBA00006845"/>
    </source>
</evidence>
<dbReference type="EMBL" id="JAPNTZ010000008">
    <property type="protein sequence ID" value="MCY1140906.1"/>
    <property type="molecule type" value="Genomic_DNA"/>
</dbReference>
<proteinExistence type="inferred from homology"/>
<comment type="caution">
    <text evidence="3">The sequence shown here is derived from an EMBL/GenBank/DDBJ whole genome shotgun (WGS) entry which is preliminary data.</text>
</comment>
<dbReference type="Proteomes" id="UP001151002">
    <property type="component" value="Unassembled WGS sequence"/>
</dbReference>
<gene>
    <name evidence="3" type="ORF">OWR29_23145</name>
</gene>
<evidence type="ECO:0000313" key="3">
    <source>
        <dbReference type="EMBL" id="MCY1140906.1"/>
    </source>
</evidence>
<dbReference type="InterPro" id="IPR000468">
    <property type="entry name" value="Barstar"/>
</dbReference>
<dbReference type="InterPro" id="IPR035905">
    <property type="entry name" value="Barstar-like_sf"/>
</dbReference>
<comment type="similarity">
    <text evidence="1">Belongs to the barstar family.</text>
</comment>
<keyword evidence="4" id="KW-1185">Reference proteome</keyword>
<accession>A0ABT4B321</accession>
<evidence type="ECO:0000313" key="4">
    <source>
        <dbReference type="Proteomes" id="UP001151002"/>
    </source>
</evidence>
<feature type="domain" description="Barstar (barnase inhibitor)" evidence="2">
    <location>
        <begin position="2"/>
        <end position="81"/>
    </location>
</feature>
<reference evidence="3" key="1">
    <citation type="submission" date="2022-11" db="EMBL/GenBank/DDBJ databases">
        <authorList>
            <person name="Somphong A."/>
            <person name="Phongsopitanun W."/>
        </authorList>
    </citation>
    <scope>NUCLEOTIDE SEQUENCE</scope>
    <source>
        <strain evidence="3">Pm04-4</strain>
    </source>
</reference>
<dbReference type="Gene3D" id="3.30.370.10">
    <property type="entry name" value="Barstar-like"/>
    <property type="match status" value="1"/>
</dbReference>
<sequence>MQLDGNEIRSEADFHRRLAALLDFGPYYGHNLAALWDRLTTDVPRPVHLVWASAEASRAAMGAAAFERIDRVLREAAEWDAARTWTDHFTYEVSA</sequence>
<organism evidence="3 4">
    <name type="scientific">Paractinoplanes pyxinae</name>
    <dbReference type="NCBI Taxonomy" id="2997416"/>
    <lineage>
        <taxon>Bacteria</taxon>
        <taxon>Bacillati</taxon>
        <taxon>Actinomycetota</taxon>
        <taxon>Actinomycetes</taxon>
        <taxon>Micromonosporales</taxon>
        <taxon>Micromonosporaceae</taxon>
        <taxon>Paractinoplanes</taxon>
    </lineage>
</organism>
<dbReference type="Pfam" id="PF01337">
    <property type="entry name" value="Barstar"/>
    <property type="match status" value="1"/>
</dbReference>
<name>A0ABT4B321_9ACTN</name>
<protein>
    <submittedName>
        <fullName evidence="3">Barstar family protein</fullName>
    </submittedName>
</protein>
<dbReference type="SUPFAM" id="SSF52038">
    <property type="entry name" value="Barstar-related"/>
    <property type="match status" value="1"/>
</dbReference>
<evidence type="ECO:0000259" key="2">
    <source>
        <dbReference type="Pfam" id="PF01337"/>
    </source>
</evidence>